<feature type="transmembrane region" description="Helical" evidence="8">
    <location>
        <begin position="76"/>
        <end position="100"/>
    </location>
</feature>
<comment type="subcellular location">
    <subcellularLocation>
        <location evidence="1">Cell inner membrane</location>
        <topology evidence="1">Multi-pass membrane protein</topology>
    </subcellularLocation>
</comment>
<evidence type="ECO:0000256" key="3">
    <source>
        <dbReference type="ARBA" id="ARBA00022475"/>
    </source>
</evidence>
<dbReference type="eggNOG" id="COG0814">
    <property type="taxonomic scope" value="Bacteria"/>
</dbReference>
<dbReference type="Proteomes" id="UP000000529">
    <property type="component" value="Chromosome"/>
</dbReference>
<dbReference type="AlphaFoldDB" id="Q6M9K5"/>
<dbReference type="EMBL" id="BX908798">
    <property type="protein sequence ID" value="CAF24744.1"/>
    <property type="molecule type" value="Genomic_DNA"/>
</dbReference>
<evidence type="ECO:0000256" key="8">
    <source>
        <dbReference type="SAM" id="Phobius"/>
    </source>
</evidence>
<protein>
    <submittedName>
        <fullName evidence="9">Uncharacterized protein</fullName>
    </submittedName>
</protein>
<sequence length="105" mass="12356">MIYLDYHIIERVNSILFISMIAAYLLMISLAPKEINLYLLERQNWNLSHLFCIVPLMLTTFSFPGIVPYLNRNLRAIQIAIIEGTSLTFIVYCYMVINYFRNCPK</sequence>
<keyword evidence="6 8" id="KW-1133">Transmembrane helix</keyword>
<evidence type="ECO:0000256" key="5">
    <source>
        <dbReference type="ARBA" id="ARBA00022692"/>
    </source>
</evidence>
<organism evidence="9 10">
    <name type="scientific">Protochlamydia amoebophila (strain UWE25)</name>
    <dbReference type="NCBI Taxonomy" id="264201"/>
    <lineage>
        <taxon>Bacteria</taxon>
        <taxon>Pseudomonadati</taxon>
        <taxon>Chlamydiota</taxon>
        <taxon>Chlamydiia</taxon>
        <taxon>Parachlamydiales</taxon>
        <taxon>Parachlamydiaceae</taxon>
        <taxon>Candidatus Protochlamydia</taxon>
    </lineage>
</organism>
<keyword evidence="2" id="KW-0813">Transport</keyword>
<gene>
    <name evidence="9" type="ORF">PC_RS10190</name>
</gene>
<keyword evidence="10" id="KW-1185">Reference proteome</keyword>
<evidence type="ECO:0000256" key="2">
    <source>
        <dbReference type="ARBA" id="ARBA00022448"/>
    </source>
</evidence>
<dbReference type="GO" id="GO:0005886">
    <property type="term" value="C:plasma membrane"/>
    <property type="evidence" value="ECO:0007669"/>
    <property type="project" value="UniProtKB-SubCell"/>
</dbReference>
<dbReference type="STRING" id="264201.pc2020"/>
<evidence type="ECO:0000313" key="9">
    <source>
        <dbReference type="EMBL" id="CAF24744.1"/>
    </source>
</evidence>
<dbReference type="GO" id="GO:0003333">
    <property type="term" value="P:amino acid transmembrane transport"/>
    <property type="evidence" value="ECO:0007669"/>
    <property type="project" value="InterPro"/>
</dbReference>
<proteinExistence type="predicted"/>
<evidence type="ECO:0000313" key="10">
    <source>
        <dbReference type="Proteomes" id="UP000000529"/>
    </source>
</evidence>
<dbReference type="Pfam" id="PF03222">
    <property type="entry name" value="Trp_Tyr_perm"/>
    <property type="match status" value="1"/>
</dbReference>
<dbReference type="InterPro" id="IPR018227">
    <property type="entry name" value="Amino_acid_transport_2"/>
</dbReference>
<accession>Q6M9K5</accession>
<dbReference type="KEGG" id="pcu:PC_RS10190"/>
<keyword evidence="3" id="KW-1003">Cell membrane</keyword>
<reference evidence="9 10" key="1">
    <citation type="journal article" date="2004" name="Science">
        <title>Illuminating the evolutionary history of chlamydiae.</title>
        <authorList>
            <person name="Horn M."/>
            <person name="Collingro A."/>
            <person name="Schmitz-Esser S."/>
            <person name="Beier C.L."/>
            <person name="Purkhold U."/>
            <person name="Fartmann B."/>
            <person name="Brandt P."/>
            <person name="Nyakatura G.J."/>
            <person name="Droege M."/>
            <person name="Frishman D."/>
            <person name="Rattei T."/>
            <person name="Mewes H."/>
            <person name="Wagner M."/>
        </authorList>
    </citation>
    <scope>NUCLEOTIDE SEQUENCE [LARGE SCALE GENOMIC DNA]</scope>
    <source>
        <strain evidence="9 10">UWE25</strain>
    </source>
</reference>
<evidence type="ECO:0000256" key="4">
    <source>
        <dbReference type="ARBA" id="ARBA00022519"/>
    </source>
</evidence>
<keyword evidence="4" id="KW-0997">Cell inner membrane</keyword>
<feature type="transmembrane region" description="Helical" evidence="8">
    <location>
        <begin position="50"/>
        <end position="70"/>
    </location>
</feature>
<keyword evidence="7 8" id="KW-0472">Membrane</keyword>
<evidence type="ECO:0000256" key="1">
    <source>
        <dbReference type="ARBA" id="ARBA00004429"/>
    </source>
</evidence>
<dbReference type="HOGENOM" id="CLU_2233936_0_0_0"/>
<keyword evidence="5 8" id="KW-0812">Transmembrane</keyword>
<evidence type="ECO:0000256" key="6">
    <source>
        <dbReference type="ARBA" id="ARBA00022989"/>
    </source>
</evidence>
<name>Q6M9K5_PARUW</name>
<evidence type="ECO:0000256" key="7">
    <source>
        <dbReference type="ARBA" id="ARBA00023136"/>
    </source>
</evidence>
<feature type="transmembrane region" description="Helical" evidence="8">
    <location>
        <begin position="12"/>
        <end position="30"/>
    </location>
</feature>